<feature type="transmembrane region" description="Helical" evidence="3">
    <location>
        <begin position="1030"/>
        <end position="1049"/>
    </location>
</feature>
<dbReference type="SUPFAM" id="SSF48452">
    <property type="entry name" value="TPR-like"/>
    <property type="match status" value="2"/>
</dbReference>
<proteinExistence type="predicted"/>
<feature type="transmembrane region" description="Helical" evidence="3">
    <location>
        <begin position="1151"/>
        <end position="1170"/>
    </location>
</feature>
<comment type="caution">
    <text evidence="4">The sequence shown here is derived from an EMBL/GenBank/DDBJ whole genome shotgun (WGS) entry which is preliminary data.</text>
</comment>
<dbReference type="SMART" id="SM00028">
    <property type="entry name" value="TPR"/>
    <property type="match status" value="3"/>
</dbReference>
<evidence type="ECO:0000313" key="5">
    <source>
        <dbReference type="Proteomes" id="UP000029109"/>
    </source>
</evidence>
<keyword evidence="3" id="KW-0812">Transmembrane</keyword>
<accession>A0A7V8HPZ3</accession>
<dbReference type="Gene3D" id="1.25.40.10">
    <property type="entry name" value="Tetratricopeptide repeat domain"/>
    <property type="match status" value="3"/>
</dbReference>
<evidence type="ECO:0000313" key="4">
    <source>
        <dbReference type="EMBL" id="KFI82590.1"/>
    </source>
</evidence>
<organism evidence="4 5">
    <name type="scientific">Bifidobacterium pullorum</name>
    <dbReference type="NCBI Taxonomy" id="78448"/>
    <lineage>
        <taxon>Bacteria</taxon>
        <taxon>Bacillati</taxon>
        <taxon>Actinomycetota</taxon>
        <taxon>Actinomycetes</taxon>
        <taxon>Bifidobacteriales</taxon>
        <taxon>Bifidobacteriaceae</taxon>
        <taxon>Bifidobacterium</taxon>
    </lineage>
</organism>
<dbReference type="Proteomes" id="UP000029109">
    <property type="component" value="Unassembled WGS sequence"/>
</dbReference>
<dbReference type="EMBL" id="JGZJ01000008">
    <property type="protein sequence ID" value="KFI82590.1"/>
    <property type="molecule type" value="Genomic_DNA"/>
</dbReference>
<protein>
    <recommendedName>
        <fullName evidence="6">Tetratricopeptide repeat protein</fullName>
    </recommendedName>
</protein>
<reference evidence="4 5" key="1">
    <citation type="submission" date="2014-03" db="EMBL/GenBank/DDBJ databases">
        <title>Genomics of Bifidobacteria.</title>
        <authorList>
            <person name="Ventura M."/>
            <person name="Milani C."/>
            <person name="Lugli G.A."/>
        </authorList>
    </citation>
    <scope>NUCLEOTIDE SEQUENCE [LARGE SCALE GENOMIC DNA]</scope>
    <source>
        <strain evidence="4 5">LMG 21816</strain>
    </source>
</reference>
<keyword evidence="1" id="KW-0802">TPR repeat</keyword>
<evidence type="ECO:0008006" key="6">
    <source>
        <dbReference type="Google" id="ProtNLM"/>
    </source>
</evidence>
<dbReference type="Pfam" id="PF13181">
    <property type="entry name" value="TPR_8"/>
    <property type="match status" value="1"/>
</dbReference>
<feature type="transmembrane region" description="Helical" evidence="3">
    <location>
        <begin position="20"/>
        <end position="42"/>
    </location>
</feature>
<feature type="transmembrane region" description="Helical" evidence="3">
    <location>
        <begin position="1177"/>
        <end position="1194"/>
    </location>
</feature>
<evidence type="ECO:0000256" key="1">
    <source>
        <dbReference type="PROSITE-ProRule" id="PRU00339"/>
    </source>
</evidence>
<dbReference type="AlphaFoldDB" id="A0A7V8HPZ3"/>
<evidence type="ECO:0000256" key="3">
    <source>
        <dbReference type="SAM" id="Phobius"/>
    </source>
</evidence>
<dbReference type="PROSITE" id="PS50005">
    <property type="entry name" value="TPR"/>
    <property type="match status" value="1"/>
</dbReference>
<dbReference type="InterPro" id="IPR019734">
    <property type="entry name" value="TPR_rpt"/>
</dbReference>
<name>A0A7V8HPZ3_9BIFI</name>
<keyword evidence="3" id="KW-1133">Transmembrane helix</keyword>
<feature type="transmembrane region" description="Helical" evidence="3">
    <location>
        <begin position="1055"/>
        <end position="1075"/>
    </location>
</feature>
<feature type="compositionally biased region" description="Low complexity" evidence="2">
    <location>
        <begin position="741"/>
        <end position="765"/>
    </location>
</feature>
<feature type="region of interest" description="Disordered" evidence="2">
    <location>
        <begin position="737"/>
        <end position="775"/>
    </location>
</feature>
<feature type="transmembrane region" description="Helical" evidence="3">
    <location>
        <begin position="1206"/>
        <end position="1226"/>
    </location>
</feature>
<evidence type="ECO:0000256" key="2">
    <source>
        <dbReference type="SAM" id="MobiDB-lite"/>
    </source>
</evidence>
<gene>
    <name evidence="4" type="ORF">BPULL_1975</name>
</gene>
<dbReference type="InterPro" id="IPR011990">
    <property type="entry name" value="TPR-like_helical_dom_sf"/>
</dbReference>
<keyword evidence="3" id="KW-0472">Membrane</keyword>
<sequence>MDSHQNPHRFKSRVAIPWTITRIVLTVIFSVVIVIALVFPAAAQAYAQASIPALGDGAVSNIPIPEDEPIAPSDSLDIRSLPLLDERSATLWEDPSNADTVGRTVFADQWDELVEAANSPISSLDIMPFTTVDNSTLDHVREIVAQRLDELGPEGERKALNLMSLLENYGDIRASGDERNGDLLIIAAALAYELPEHYNSCDTWLNAMHFFEMFVRDNDDDVREHFDKAVAACPADPTATVERLKFNLTGAYGCATRAEDDIARLINAGDFDTVNTIADDAIRSFPASPAVRAIAGDWYLFASQYASASRFGTFTSERFLKRAVQEYATAVELTNAPEVTVVYARALNAYGDYQRSVDVLDGDAAALAASGGQSALAWALAHTGKYAEAVTAQTRALDNSDKPVASRPAIIRGTGAVITQPAGGQSVRFPFPCGAGTSVELFSYVPESRDVNGLTYSTPRYDDANRNRFAAYAWMAEDYDAGGMACDGGVSEGALCEVISSGGDIRSAAGGDEVKEAQLRDYLQNIWRLFGRRDKAMAVLQEMSDSDVSIIHERIGELLFLDGDYRESAEESEEAVAHYAEYCPVNGSADDFTGPVWAGLRAATAWRMAGDLDRAAEDLQFGDLRTICDGSFDGEPDISIASTFIYQEFAQHAYENGDYANAQMYALRSIQAREEASDYMVDIQRGAMEQLVSLAYFAMEDYPRAELWAQSAVDADPYSPLYTEQLADSQRQVMAMGESPGDAAAHGAADGDSAMTDDGSASASGDDGDDDRTPSRETVIANYQRALDINDSLFSSWNNMGVLQMQVGRIEEARNSFRHAVAANPKYATGWFNLGVAESQIGGAAAFIRAQGSFGRAGQLDADLKGAERNVIFDNTVYQSGLDISKDIPRDWTLNSTLRRGTQIVSIGVAVIGVARIIHDLVLDKLLEAVTERGIPLFQRRRRSRGINAAGTVGAAAGTVDVKGGNGVANHVRNGVHGVVGRVAAGVLVGMLGIFSRFQRPGDAAAGTFLPDEAMHPNTWRQTVRGTLDVPWLTTMISLAVLMSLSGAYDGWEWWCALAGCVVMLLLPAIASAWVSGTGTGYGAVAGVRGDGCASTGEHGVRSAAMWPDRHRSCWPASMLSLILLVPQIGFTPPAPLDVDDESLACRKENAGVVALTIATLLLAAMAIWTAVPLCRILASSALIVLGSVLTPIAPLDGVHVRFPAWLEHGLSILLIVGTVLASINVL</sequence>
<feature type="repeat" description="TPR" evidence="1">
    <location>
        <begin position="794"/>
        <end position="827"/>
    </location>
</feature>